<dbReference type="Proteomes" id="UP000244855">
    <property type="component" value="Unassembled WGS sequence"/>
</dbReference>
<dbReference type="AlphaFoldDB" id="A0A2V1E9P3"/>
<keyword evidence="3" id="KW-1185">Reference proteome</keyword>
<dbReference type="SUPFAM" id="SSF55486">
    <property type="entry name" value="Metalloproteases ('zincins'), catalytic domain"/>
    <property type="match status" value="1"/>
</dbReference>
<protein>
    <submittedName>
        <fullName evidence="2">Uncharacterized protein</fullName>
    </submittedName>
</protein>
<feature type="region of interest" description="Disordered" evidence="1">
    <location>
        <begin position="157"/>
        <end position="178"/>
    </location>
</feature>
<accession>A0A2V1E9P3</accession>
<dbReference type="STRING" id="97972.A0A2V1E9P3"/>
<reference evidence="2 3" key="1">
    <citation type="journal article" date="2018" name="Sci. Rep.">
        <title>Comparative genomics provides insights into the lifestyle and reveals functional heterogeneity of dark septate endophytic fungi.</title>
        <authorList>
            <person name="Knapp D.G."/>
            <person name="Nemeth J.B."/>
            <person name="Barry K."/>
            <person name="Hainaut M."/>
            <person name="Henrissat B."/>
            <person name="Johnson J."/>
            <person name="Kuo A."/>
            <person name="Lim J.H.P."/>
            <person name="Lipzen A."/>
            <person name="Nolan M."/>
            <person name="Ohm R.A."/>
            <person name="Tamas L."/>
            <person name="Grigoriev I.V."/>
            <person name="Spatafora J.W."/>
            <person name="Nagy L.G."/>
            <person name="Kovacs G.M."/>
        </authorList>
    </citation>
    <scope>NUCLEOTIDE SEQUENCE [LARGE SCALE GENOMIC DNA]</scope>
    <source>
        <strain evidence="2 3">DSE2036</strain>
    </source>
</reference>
<dbReference type="OrthoDB" id="2142213at2759"/>
<evidence type="ECO:0000313" key="2">
    <source>
        <dbReference type="EMBL" id="PVI06799.1"/>
    </source>
</evidence>
<proteinExistence type="predicted"/>
<feature type="compositionally biased region" description="Basic and acidic residues" evidence="1">
    <location>
        <begin position="166"/>
        <end position="178"/>
    </location>
</feature>
<evidence type="ECO:0000256" key="1">
    <source>
        <dbReference type="SAM" id="MobiDB-lite"/>
    </source>
</evidence>
<gene>
    <name evidence="2" type="ORF">DM02DRAFT_609590</name>
</gene>
<organism evidence="2 3">
    <name type="scientific">Periconia macrospinosa</name>
    <dbReference type="NCBI Taxonomy" id="97972"/>
    <lineage>
        <taxon>Eukaryota</taxon>
        <taxon>Fungi</taxon>
        <taxon>Dikarya</taxon>
        <taxon>Ascomycota</taxon>
        <taxon>Pezizomycotina</taxon>
        <taxon>Dothideomycetes</taxon>
        <taxon>Pleosporomycetidae</taxon>
        <taxon>Pleosporales</taxon>
        <taxon>Massarineae</taxon>
        <taxon>Periconiaceae</taxon>
        <taxon>Periconia</taxon>
    </lineage>
</organism>
<dbReference type="EMBL" id="KZ805307">
    <property type="protein sequence ID" value="PVI06799.1"/>
    <property type="molecule type" value="Genomic_DNA"/>
</dbReference>
<name>A0A2V1E9P3_9PLEO</name>
<sequence>MARQFSKVPIQMRQWVRHVVDVPAPNGWAFETDGNIVFNKPTDDMFPVILHETGHALDLEGAYNGEPLSSSDNFWNNYDQDSAVSDPYAATSMIENVAQNTVIAVFNENVEGQFAGVEKRSKDIFHQYATVIDRAIAYGKGNNFFKPGQNVKCTQRMPPSAGVAVDGRRRDLQDRREAPRVGLGEGIEPILSRRHGGERLSNCSITW</sequence>
<evidence type="ECO:0000313" key="3">
    <source>
        <dbReference type="Proteomes" id="UP000244855"/>
    </source>
</evidence>